<organism evidence="1 2">
    <name type="scientific">Variovorax ginsengisoli</name>
    <dbReference type="NCBI Taxonomy" id="363844"/>
    <lineage>
        <taxon>Bacteria</taxon>
        <taxon>Pseudomonadati</taxon>
        <taxon>Pseudomonadota</taxon>
        <taxon>Betaproteobacteria</taxon>
        <taxon>Burkholderiales</taxon>
        <taxon>Comamonadaceae</taxon>
        <taxon>Variovorax</taxon>
    </lineage>
</organism>
<dbReference type="Proteomes" id="UP001226867">
    <property type="component" value="Unassembled WGS sequence"/>
</dbReference>
<proteinExistence type="predicted"/>
<sequence length="88" mass="9466">MKAPRHIAAALSLLLAGCGTQLQQIKVPLPVACQAEEPTRPAMPTDALRPGADIDRYVAASQAEIEIREGYELELRAALSECTAPLRK</sequence>
<reference evidence="1 2" key="1">
    <citation type="submission" date="2023-07" db="EMBL/GenBank/DDBJ databases">
        <title>Sorghum-associated microbial communities from plants grown in Nebraska, USA.</title>
        <authorList>
            <person name="Schachtman D."/>
        </authorList>
    </citation>
    <scope>NUCLEOTIDE SEQUENCE [LARGE SCALE GENOMIC DNA]</scope>
    <source>
        <strain evidence="1 2">DS1607</strain>
    </source>
</reference>
<keyword evidence="2" id="KW-1185">Reference proteome</keyword>
<comment type="caution">
    <text evidence="1">The sequence shown here is derived from an EMBL/GenBank/DDBJ whole genome shotgun (WGS) entry which is preliminary data.</text>
</comment>
<accession>A0ABT9SEH1</accession>
<name>A0ABT9SEH1_9BURK</name>
<evidence type="ECO:0008006" key="3">
    <source>
        <dbReference type="Google" id="ProtNLM"/>
    </source>
</evidence>
<dbReference type="EMBL" id="JAUSRO010000020">
    <property type="protein sequence ID" value="MDP9902600.1"/>
    <property type="molecule type" value="Genomic_DNA"/>
</dbReference>
<evidence type="ECO:0000313" key="1">
    <source>
        <dbReference type="EMBL" id="MDP9902600.1"/>
    </source>
</evidence>
<dbReference type="RefSeq" id="WP_307692336.1">
    <property type="nucleotide sequence ID" value="NZ_JAUSRO010000020.1"/>
</dbReference>
<gene>
    <name evidence="1" type="ORF">J2W36_004877</name>
</gene>
<dbReference type="PROSITE" id="PS51257">
    <property type="entry name" value="PROKAR_LIPOPROTEIN"/>
    <property type="match status" value="1"/>
</dbReference>
<protein>
    <recommendedName>
        <fullName evidence="3">Lipoprotein</fullName>
    </recommendedName>
</protein>
<evidence type="ECO:0000313" key="2">
    <source>
        <dbReference type="Proteomes" id="UP001226867"/>
    </source>
</evidence>